<dbReference type="InterPro" id="IPR011990">
    <property type="entry name" value="TPR-like_helical_dom_sf"/>
</dbReference>
<dbReference type="PROSITE" id="PS50005">
    <property type="entry name" value="TPR"/>
    <property type="match status" value="1"/>
</dbReference>
<dbReference type="SUPFAM" id="SSF48452">
    <property type="entry name" value="TPR-like"/>
    <property type="match status" value="1"/>
</dbReference>
<dbReference type="InterPro" id="IPR029058">
    <property type="entry name" value="AB_hydrolase_fold"/>
</dbReference>
<comment type="caution">
    <text evidence="2">The sequence shown here is derived from an EMBL/GenBank/DDBJ whole genome shotgun (WGS) entry which is preliminary data.</text>
</comment>
<keyword evidence="1" id="KW-0802">TPR repeat</keyword>
<name>A0A420XGK5_9PAST</name>
<gene>
    <name evidence="2" type="ORF">DES31_1291</name>
</gene>
<reference evidence="2 3" key="1">
    <citation type="submission" date="2018-10" db="EMBL/GenBank/DDBJ databases">
        <title>Genomic Encyclopedia of Type Strains, Phase IV (KMG-IV): sequencing the most valuable type-strain genomes for metagenomic binning, comparative biology and taxonomic classification.</title>
        <authorList>
            <person name="Goeker M."/>
        </authorList>
    </citation>
    <scope>NUCLEOTIDE SEQUENCE [LARGE SCALE GENOMIC DNA]</scope>
    <source>
        <strain evidence="2 3">DSM 23800</strain>
    </source>
</reference>
<dbReference type="InterPro" id="IPR019734">
    <property type="entry name" value="TPR_rpt"/>
</dbReference>
<accession>A0A420XGK5</accession>
<evidence type="ECO:0000313" key="2">
    <source>
        <dbReference type="EMBL" id="RKR71938.1"/>
    </source>
</evidence>
<dbReference type="Proteomes" id="UP000280099">
    <property type="component" value="Unassembled WGS sequence"/>
</dbReference>
<keyword evidence="3" id="KW-1185">Reference proteome</keyword>
<dbReference type="SUPFAM" id="SSF53474">
    <property type="entry name" value="alpha/beta-Hydrolases"/>
    <property type="match status" value="1"/>
</dbReference>
<protein>
    <submittedName>
        <fullName evidence="2">Uncharacterized protein</fullName>
    </submittedName>
</protein>
<dbReference type="EMBL" id="RBJC01000006">
    <property type="protein sequence ID" value="RKR71938.1"/>
    <property type="molecule type" value="Genomic_DNA"/>
</dbReference>
<dbReference type="AlphaFoldDB" id="A0A420XGK5"/>
<proteinExistence type="predicted"/>
<evidence type="ECO:0000313" key="3">
    <source>
        <dbReference type="Proteomes" id="UP000280099"/>
    </source>
</evidence>
<dbReference type="RefSeq" id="WP_211327980.1">
    <property type="nucleotide sequence ID" value="NZ_CP016604.1"/>
</dbReference>
<sequence length="457" mass="53072">MVNNINTVEDFVRDLFNKGNYKEIIRLSRIIDINYILDKDVVRMMAVSAYKLNVFSLCIDLSKKYLYLKNDDHYIHEILAKSYLEQNEIEKAFSSYKDAIDLNNELILAKFMYLLLKYRIYSFLSLDEIIQIEKIALANKDLNKIRLVSYIQYSLGYFEQARVNLESILGKNYIAIDYLTLFDIVKTQGCNSKYFPLNKIDNEVLFSSNFEPKNHKNLFITLSPNNSFTLRKHDISYCDKLNLVDKTASYYILSIKSIASYIRSLVSKYNYSKVFLVGSSKGAVGVILLIDLLQKYCPNVQIKAVACSPQISLYPLNKNLIIPSYRKFSEYISCNKFLLREFMSLNFINEIKIKKNNRLTVFYGQKFRMDAFEADRINAQENLDIIPLNFSGHGSLIPLTIPEGKTKSDLYKKYKDLASDDDLAEVDGSRESTTDIVDEIYNIYLDPNMRLNKFLES</sequence>
<dbReference type="Gene3D" id="1.25.40.10">
    <property type="entry name" value="Tetratricopeptide repeat domain"/>
    <property type="match status" value="1"/>
</dbReference>
<organism evidence="2 3">
    <name type="scientific">Otariodibacter oris</name>
    <dbReference type="NCBI Taxonomy" id="1032623"/>
    <lineage>
        <taxon>Bacteria</taxon>
        <taxon>Pseudomonadati</taxon>
        <taxon>Pseudomonadota</taxon>
        <taxon>Gammaproteobacteria</taxon>
        <taxon>Pasteurellales</taxon>
        <taxon>Pasteurellaceae</taxon>
        <taxon>Otariodibacter</taxon>
    </lineage>
</organism>
<feature type="repeat" description="TPR" evidence="1">
    <location>
        <begin position="73"/>
        <end position="106"/>
    </location>
</feature>
<evidence type="ECO:0000256" key="1">
    <source>
        <dbReference type="PROSITE-ProRule" id="PRU00339"/>
    </source>
</evidence>